<comment type="caution">
    <text evidence="1">The sequence shown here is derived from an EMBL/GenBank/DDBJ whole genome shotgun (WGS) entry which is preliminary data.</text>
</comment>
<accession>A0AAP0HF57</accession>
<name>A0AAP0HF57_9MAGN</name>
<reference evidence="1 2" key="1">
    <citation type="submission" date="2024-01" db="EMBL/GenBank/DDBJ databases">
        <title>Genome assemblies of Stephania.</title>
        <authorList>
            <person name="Yang L."/>
        </authorList>
    </citation>
    <scope>NUCLEOTIDE SEQUENCE [LARGE SCALE GENOMIC DNA]</scope>
    <source>
        <strain evidence="1">QJT</strain>
        <tissue evidence="1">Leaf</tissue>
    </source>
</reference>
<evidence type="ECO:0000313" key="1">
    <source>
        <dbReference type="EMBL" id="KAK9084584.1"/>
    </source>
</evidence>
<evidence type="ECO:0000313" key="2">
    <source>
        <dbReference type="Proteomes" id="UP001417504"/>
    </source>
</evidence>
<protein>
    <submittedName>
        <fullName evidence="1">Uncharacterized protein</fullName>
    </submittedName>
</protein>
<dbReference type="EMBL" id="JBBNAE010000011">
    <property type="protein sequence ID" value="KAK9084584.1"/>
    <property type="molecule type" value="Genomic_DNA"/>
</dbReference>
<dbReference type="AlphaFoldDB" id="A0AAP0HF57"/>
<keyword evidence="2" id="KW-1185">Reference proteome</keyword>
<proteinExistence type="predicted"/>
<gene>
    <name evidence="1" type="ORF">Sjap_024995</name>
</gene>
<dbReference type="Proteomes" id="UP001417504">
    <property type="component" value="Unassembled WGS sequence"/>
</dbReference>
<organism evidence="1 2">
    <name type="scientific">Stephania japonica</name>
    <dbReference type="NCBI Taxonomy" id="461633"/>
    <lineage>
        <taxon>Eukaryota</taxon>
        <taxon>Viridiplantae</taxon>
        <taxon>Streptophyta</taxon>
        <taxon>Embryophyta</taxon>
        <taxon>Tracheophyta</taxon>
        <taxon>Spermatophyta</taxon>
        <taxon>Magnoliopsida</taxon>
        <taxon>Ranunculales</taxon>
        <taxon>Menispermaceae</taxon>
        <taxon>Menispermoideae</taxon>
        <taxon>Cissampelideae</taxon>
        <taxon>Stephania</taxon>
    </lineage>
</organism>
<sequence>MKNSEQNIMDPRLTYGHETLRNDNIIKRKARINRLDKNVNLRNKCKERKRQEKVWSLS</sequence>